<sequence>MKRIALLILLTFTLGASSSGNIQYSLEVSDPIVAVELAEEFLRSQGFNEVGEVNGLKEYQHHQYSTFAYLGSQGSSVYLGFTELRGGCSSSEGIPYIEREFSKYQQLLVSKGVTVTKFVASKSANKFINDRPSGWTAKSAASQQRGPL</sequence>
<gene>
    <name evidence="2" type="ORF">GCM10023151_12040</name>
</gene>
<dbReference type="Proteomes" id="UP001501011">
    <property type="component" value="Unassembled WGS sequence"/>
</dbReference>
<feature type="chain" id="PRO_5047006630" evidence="1">
    <location>
        <begin position="19"/>
        <end position="148"/>
    </location>
</feature>
<reference evidence="3" key="1">
    <citation type="journal article" date="2019" name="Int. J. Syst. Evol. Microbiol.">
        <title>The Global Catalogue of Microorganisms (GCM) 10K type strain sequencing project: providing services to taxonomists for standard genome sequencing and annotation.</title>
        <authorList>
            <consortium name="The Broad Institute Genomics Platform"/>
            <consortium name="The Broad Institute Genome Sequencing Center for Infectious Disease"/>
            <person name="Wu L."/>
            <person name="Ma J."/>
        </authorList>
    </citation>
    <scope>NUCLEOTIDE SEQUENCE [LARGE SCALE GENOMIC DNA]</scope>
    <source>
        <strain evidence="3">JCM 17728</strain>
    </source>
</reference>
<keyword evidence="3" id="KW-1185">Reference proteome</keyword>
<feature type="signal peptide" evidence="1">
    <location>
        <begin position="1"/>
        <end position="18"/>
    </location>
</feature>
<evidence type="ECO:0000256" key="1">
    <source>
        <dbReference type="SAM" id="SignalP"/>
    </source>
</evidence>
<keyword evidence="1" id="KW-0732">Signal</keyword>
<protein>
    <submittedName>
        <fullName evidence="2">Uncharacterized protein</fullName>
    </submittedName>
</protein>
<name>A0ABP8IJE4_9GAMM</name>
<comment type="caution">
    <text evidence="2">The sequence shown here is derived from an EMBL/GenBank/DDBJ whole genome shotgun (WGS) entry which is preliminary data.</text>
</comment>
<dbReference type="RefSeq" id="WP_345292301.1">
    <property type="nucleotide sequence ID" value="NZ_BAABFV010000001.1"/>
</dbReference>
<evidence type="ECO:0000313" key="3">
    <source>
        <dbReference type="Proteomes" id="UP001501011"/>
    </source>
</evidence>
<accession>A0ABP8IJE4</accession>
<evidence type="ECO:0000313" key="2">
    <source>
        <dbReference type="EMBL" id="GAA4360270.1"/>
    </source>
</evidence>
<dbReference type="EMBL" id="BAABFV010000001">
    <property type="protein sequence ID" value="GAA4360270.1"/>
    <property type="molecule type" value="Genomic_DNA"/>
</dbReference>
<organism evidence="2 3">
    <name type="scientific">Kangiella marina</name>
    <dbReference type="NCBI Taxonomy" id="1079178"/>
    <lineage>
        <taxon>Bacteria</taxon>
        <taxon>Pseudomonadati</taxon>
        <taxon>Pseudomonadota</taxon>
        <taxon>Gammaproteobacteria</taxon>
        <taxon>Kangiellales</taxon>
        <taxon>Kangiellaceae</taxon>
        <taxon>Kangiella</taxon>
    </lineage>
</organism>
<proteinExistence type="predicted"/>